<feature type="compositionally biased region" description="Basic and acidic residues" evidence="1">
    <location>
        <begin position="1"/>
        <end position="12"/>
    </location>
</feature>
<dbReference type="Proteomes" id="UP000326877">
    <property type="component" value="Unassembled WGS sequence"/>
</dbReference>
<name>A0A5N7CAZ5_PETAA</name>
<evidence type="ECO:0000256" key="1">
    <source>
        <dbReference type="SAM" id="MobiDB-lite"/>
    </source>
</evidence>
<dbReference type="EMBL" id="ML735246">
    <property type="protein sequence ID" value="KAE8391326.1"/>
    <property type="molecule type" value="Genomic_DNA"/>
</dbReference>
<reference evidence="2" key="1">
    <citation type="submission" date="2019-04" db="EMBL/GenBank/DDBJ databases">
        <title>Friends and foes A comparative genomics studyof 23 Aspergillus species from section Flavi.</title>
        <authorList>
            <consortium name="DOE Joint Genome Institute"/>
            <person name="Kjaerbolling I."/>
            <person name="Vesth T."/>
            <person name="Frisvad J.C."/>
            <person name="Nybo J.L."/>
            <person name="Theobald S."/>
            <person name="Kildgaard S."/>
            <person name="Isbrandt T."/>
            <person name="Kuo A."/>
            <person name="Sato A."/>
            <person name="Lyhne E.K."/>
            <person name="Kogle M.E."/>
            <person name="Wiebenga A."/>
            <person name="Kun R.S."/>
            <person name="Lubbers R.J."/>
            <person name="Makela M.R."/>
            <person name="Barry K."/>
            <person name="Chovatia M."/>
            <person name="Clum A."/>
            <person name="Daum C."/>
            <person name="Haridas S."/>
            <person name="He G."/>
            <person name="LaButti K."/>
            <person name="Lipzen A."/>
            <person name="Mondo S."/>
            <person name="Riley R."/>
            <person name="Salamov A."/>
            <person name="Simmons B.A."/>
            <person name="Magnuson J.K."/>
            <person name="Henrissat B."/>
            <person name="Mortensen U.H."/>
            <person name="Larsen T.O."/>
            <person name="Devries R.P."/>
            <person name="Grigoriev I.V."/>
            <person name="Machida M."/>
            <person name="Baker S.E."/>
            <person name="Andersen M.R."/>
        </authorList>
    </citation>
    <scope>NUCLEOTIDE SEQUENCE [LARGE SCALE GENOMIC DNA]</scope>
    <source>
        <strain evidence="2">IBT 14317</strain>
    </source>
</reference>
<accession>A0A5N7CAZ5</accession>
<organism evidence="2">
    <name type="scientific">Petromyces alliaceus</name>
    <name type="common">Aspergillus alliaceus</name>
    <dbReference type="NCBI Taxonomy" id="209559"/>
    <lineage>
        <taxon>Eukaryota</taxon>
        <taxon>Fungi</taxon>
        <taxon>Dikarya</taxon>
        <taxon>Ascomycota</taxon>
        <taxon>Pezizomycotina</taxon>
        <taxon>Eurotiomycetes</taxon>
        <taxon>Eurotiomycetidae</taxon>
        <taxon>Eurotiales</taxon>
        <taxon>Aspergillaceae</taxon>
        <taxon>Aspergillus</taxon>
        <taxon>Aspergillus subgen. Circumdati</taxon>
    </lineage>
</organism>
<proteinExistence type="predicted"/>
<sequence>MPGDFSHADVKSRSYGTSPYIHTESTKFSHSPDTPSELSCVPSFALEFRALAACMRPESSP</sequence>
<gene>
    <name evidence="2" type="ORF">BDV23DRAFT_153313</name>
</gene>
<evidence type="ECO:0000313" key="2">
    <source>
        <dbReference type="EMBL" id="KAE8391326.1"/>
    </source>
</evidence>
<protein>
    <submittedName>
        <fullName evidence="2">Uncharacterized protein</fullName>
    </submittedName>
</protein>
<feature type="region of interest" description="Disordered" evidence="1">
    <location>
        <begin position="1"/>
        <end position="34"/>
    </location>
</feature>
<dbReference type="AlphaFoldDB" id="A0A5N7CAZ5"/>